<reference evidence="3 4" key="1">
    <citation type="submission" date="2024-02" db="EMBL/GenBank/DDBJ databases">
        <title>Full genome sequence of Nocardioides kribbensis.</title>
        <authorList>
            <person name="Poletto B.L."/>
            <person name="Silva G."/>
            <person name="Galante D."/>
            <person name="Campos K.R."/>
            <person name="Santos M.B.N."/>
            <person name="Sacchi C.T."/>
        </authorList>
    </citation>
    <scope>NUCLEOTIDE SEQUENCE [LARGE SCALE GENOMIC DNA]</scope>
    <source>
        <strain evidence="3 4">O4R</strain>
    </source>
</reference>
<dbReference type="PANTHER" id="PTHR43022">
    <property type="entry name" value="PROTEIN SMF"/>
    <property type="match status" value="1"/>
</dbReference>
<dbReference type="NCBIfam" id="TIGR00732">
    <property type="entry name" value="dprA"/>
    <property type="match status" value="1"/>
</dbReference>
<dbReference type="Pfam" id="PF02481">
    <property type="entry name" value="DNA_processg_A"/>
    <property type="match status" value="1"/>
</dbReference>
<dbReference type="SUPFAM" id="SSF102405">
    <property type="entry name" value="MCP/YpsA-like"/>
    <property type="match status" value="1"/>
</dbReference>
<comment type="similarity">
    <text evidence="1">Belongs to the DprA/Smf family.</text>
</comment>
<comment type="caution">
    <text evidence="3">The sequence shown here is derived from an EMBL/GenBank/DDBJ whole genome shotgun (WGS) entry which is preliminary data.</text>
</comment>
<dbReference type="EMBL" id="JBEGDP010000018">
    <property type="protein sequence ID" value="MEQ7848547.1"/>
    <property type="molecule type" value="Genomic_DNA"/>
</dbReference>
<organism evidence="3 4">
    <name type="scientific">Nocardioides kribbensis</name>
    <dbReference type="NCBI Taxonomy" id="305517"/>
    <lineage>
        <taxon>Bacteria</taxon>
        <taxon>Bacillati</taxon>
        <taxon>Actinomycetota</taxon>
        <taxon>Actinomycetes</taxon>
        <taxon>Propionibacteriales</taxon>
        <taxon>Nocardioidaceae</taxon>
        <taxon>Nocardioides</taxon>
    </lineage>
</organism>
<dbReference type="Proteomes" id="UP001482520">
    <property type="component" value="Unassembled WGS sequence"/>
</dbReference>
<gene>
    <name evidence="3" type="primary">dprA</name>
    <name evidence="3" type="ORF">V6R90_14780</name>
</gene>
<accession>A0ABV1P1F1</accession>
<name>A0ABV1P1F1_9ACTN</name>
<dbReference type="Gene3D" id="3.40.50.450">
    <property type="match status" value="1"/>
</dbReference>
<evidence type="ECO:0000313" key="4">
    <source>
        <dbReference type="Proteomes" id="UP001482520"/>
    </source>
</evidence>
<proteinExistence type="inferred from homology"/>
<sequence length="387" mass="40249">MSRRPTGSAPRVGLDDRLARVALSRLAEPGDLRMNTLVTDLGPVAVHEHLTSQHDLHGLLDDVGQRLEALDPERELVQAEERGIRFVVPGDPEWPAGLDDLRSADPLHDRGGVPIGLWVRGPLRLDELAGGVAVVGSRSSTTYGESVARDIAARVSLTGLTAVSGAAFGIDQAAHRGALASGAPTAAVLACGADRSYPAAHSTLLDHIATVGAVVSETAPGLPPTRIRFLSRNRLIAALTCGTVVVEAAARSGALNTANWAGRLHRVVMGVPGPVTSAPSQGVHQLLRSGAAALVTGGADVLELVGASGEHLVEEPRGPVRSRDRLSRRDQQVLDGVPVARAAPVDSVARAAGLGLLEVQSALSRLHRAGLVEHGEEGWRLAALAHD</sequence>
<evidence type="ECO:0000313" key="3">
    <source>
        <dbReference type="EMBL" id="MEQ7848547.1"/>
    </source>
</evidence>
<dbReference type="InterPro" id="IPR057666">
    <property type="entry name" value="DrpA_SLOG"/>
</dbReference>
<feature type="domain" description="Smf/DprA SLOG" evidence="2">
    <location>
        <begin position="86"/>
        <end position="304"/>
    </location>
</feature>
<evidence type="ECO:0000259" key="2">
    <source>
        <dbReference type="Pfam" id="PF02481"/>
    </source>
</evidence>
<dbReference type="InterPro" id="IPR003488">
    <property type="entry name" value="DprA"/>
</dbReference>
<keyword evidence="4" id="KW-1185">Reference proteome</keyword>
<dbReference type="PANTHER" id="PTHR43022:SF1">
    <property type="entry name" value="PROTEIN SMF"/>
    <property type="match status" value="1"/>
</dbReference>
<dbReference type="RefSeq" id="WP_349805121.1">
    <property type="nucleotide sequence ID" value="NZ_JBEGDP010000018.1"/>
</dbReference>
<protein>
    <submittedName>
        <fullName evidence="3">DNA-processing protein DprA</fullName>
    </submittedName>
</protein>
<evidence type="ECO:0000256" key="1">
    <source>
        <dbReference type="ARBA" id="ARBA00006525"/>
    </source>
</evidence>